<dbReference type="OrthoDB" id="5195062at2"/>
<dbReference type="EMBL" id="VFOW01000001">
    <property type="protein sequence ID" value="TQL75446.1"/>
    <property type="molecule type" value="Genomic_DNA"/>
</dbReference>
<keyword evidence="1" id="KW-1133">Transmembrane helix</keyword>
<keyword evidence="3" id="KW-1185">Reference proteome</keyword>
<sequence>MTATRHRRPWQGMAAVSGGLVSIVCFVMLHLLMADIVDPLQQPVSSYALTSPGTGLFGLGTMSMAVSCVLLAVAGLGVPGQNRARAMLAATSVMLTLVVVFRTDTGDTVSSIAGQIHRYAAGAAFVLVVLAAASMCRELTGTTGDRRWGVWMWGLTGLSVATLLLTGLNTFLPELAGGGDWRGLPQRALLLNQTLIVIVMGLVARRRTRVAPSPVTWPRPRLESAVEATGGNRKVLSA</sequence>
<dbReference type="InterPro" id="IPR009339">
    <property type="entry name" value="DUF998"/>
</dbReference>
<accession>A0A543ASB4</accession>
<keyword evidence="1" id="KW-0812">Transmembrane</keyword>
<keyword evidence="1" id="KW-0472">Membrane</keyword>
<dbReference type="Pfam" id="PF06197">
    <property type="entry name" value="DUF998"/>
    <property type="match status" value="1"/>
</dbReference>
<dbReference type="AlphaFoldDB" id="A0A543ASB4"/>
<proteinExistence type="predicted"/>
<evidence type="ECO:0000313" key="2">
    <source>
        <dbReference type="EMBL" id="TQL75446.1"/>
    </source>
</evidence>
<feature type="transmembrane region" description="Helical" evidence="1">
    <location>
        <begin position="116"/>
        <end position="136"/>
    </location>
</feature>
<reference evidence="2 3" key="1">
    <citation type="submission" date="2019-06" db="EMBL/GenBank/DDBJ databases">
        <title>Sequencing the genomes of 1000 actinobacteria strains.</title>
        <authorList>
            <person name="Klenk H.-P."/>
        </authorList>
    </citation>
    <scope>NUCLEOTIDE SEQUENCE [LARGE SCALE GENOMIC DNA]</scope>
    <source>
        <strain evidence="2 3">DSM 45928</strain>
    </source>
</reference>
<protein>
    <submittedName>
        <fullName evidence="2">Uncharacterized protein DUF998</fullName>
    </submittedName>
</protein>
<feature type="transmembrane region" description="Helical" evidence="1">
    <location>
        <begin position="86"/>
        <end position="104"/>
    </location>
</feature>
<feature type="transmembrane region" description="Helical" evidence="1">
    <location>
        <begin position="53"/>
        <end position="74"/>
    </location>
</feature>
<feature type="transmembrane region" description="Helical" evidence="1">
    <location>
        <begin position="188"/>
        <end position="204"/>
    </location>
</feature>
<gene>
    <name evidence="2" type="ORF">FB566_0951</name>
</gene>
<evidence type="ECO:0000313" key="3">
    <source>
        <dbReference type="Proteomes" id="UP000317043"/>
    </source>
</evidence>
<organism evidence="2 3">
    <name type="scientific">Stackebrandtia endophytica</name>
    <dbReference type="NCBI Taxonomy" id="1496996"/>
    <lineage>
        <taxon>Bacteria</taxon>
        <taxon>Bacillati</taxon>
        <taxon>Actinomycetota</taxon>
        <taxon>Actinomycetes</taxon>
        <taxon>Glycomycetales</taxon>
        <taxon>Glycomycetaceae</taxon>
        <taxon>Stackebrandtia</taxon>
    </lineage>
</organism>
<dbReference type="Proteomes" id="UP000317043">
    <property type="component" value="Unassembled WGS sequence"/>
</dbReference>
<comment type="caution">
    <text evidence="2">The sequence shown here is derived from an EMBL/GenBank/DDBJ whole genome shotgun (WGS) entry which is preliminary data.</text>
</comment>
<dbReference type="InParanoid" id="A0A543ASB4"/>
<name>A0A543ASB4_9ACTN</name>
<feature type="transmembrane region" description="Helical" evidence="1">
    <location>
        <begin position="148"/>
        <end position="168"/>
    </location>
</feature>
<evidence type="ECO:0000256" key="1">
    <source>
        <dbReference type="SAM" id="Phobius"/>
    </source>
</evidence>
<feature type="transmembrane region" description="Helical" evidence="1">
    <location>
        <begin position="12"/>
        <end position="33"/>
    </location>
</feature>
<dbReference type="RefSeq" id="WP_142035314.1">
    <property type="nucleotide sequence ID" value="NZ_JBHTGS010000001.1"/>
</dbReference>